<dbReference type="Proteomes" id="UP001175211">
    <property type="component" value="Unassembled WGS sequence"/>
</dbReference>
<sequence>MVNGRRLFHVIQISEFLHILTDHFRTPETTGYTMQCPTLENVQIRSTNDALAVFHGVALKILPLITCQLDIEERRGITAGNVYVWEERGINTETVGQGSLAAVRCRTA</sequence>
<proteinExistence type="predicted"/>
<protein>
    <submittedName>
        <fullName evidence="1">Uncharacterized protein</fullName>
    </submittedName>
</protein>
<reference evidence="1" key="1">
    <citation type="submission" date="2023-06" db="EMBL/GenBank/DDBJ databases">
        <authorList>
            <consortium name="Lawrence Berkeley National Laboratory"/>
            <person name="Ahrendt S."/>
            <person name="Sahu N."/>
            <person name="Indic B."/>
            <person name="Wong-Bajracharya J."/>
            <person name="Merenyi Z."/>
            <person name="Ke H.-M."/>
            <person name="Monk M."/>
            <person name="Kocsube S."/>
            <person name="Drula E."/>
            <person name="Lipzen A."/>
            <person name="Balint B."/>
            <person name="Henrissat B."/>
            <person name="Andreopoulos B."/>
            <person name="Martin F.M."/>
            <person name="Harder C.B."/>
            <person name="Rigling D."/>
            <person name="Ford K.L."/>
            <person name="Foster G.D."/>
            <person name="Pangilinan J."/>
            <person name="Papanicolaou A."/>
            <person name="Barry K."/>
            <person name="LaButti K."/>
            <person name="Viragh M."/>
            <person name="Koriabine M."/>
            <person name="Yan M."/>
            <person name="Riley R."/>
            <person name="Champramary S."/>
            <person name="Plett K.L."/>
            <person name="Tsai I.J."/>
            <person name="Slot J."/>
            <person name="Sipos G."/>
            <person name="Plett J."/>
            <person name="Nagy L.G."/>
            <person name="Grigoriev I.V."/>
        </authorList>
    </citation>
    <scope>NUCLEOTIDE SEQUENCE</scope>
    <source>
        <strain evidence="1">CCBAS 213</strain>
    </source>
</reference>
<dbReference type="Pfam" id="PF09729">
    <property type="entry name" value="Gti1_Pac2"/>
    <property type="match status" value="1"/>
</dbReference>
<dbReference type="InterPro" id="IPR018608">
    <property type="entry name" value="Gti1/Pac2"/>
</dbReference>
<dbReference type="AlphaFoldDB" id="A0AA39JQD6"/>
<evidence type="ECO:0000313" key="1">
    <source>
        <dbReference type="EMBL" id="KAK0447006.1"/>
    </source>
</evidence>
<gene>
    <name evidence="1" type="ORF">EV420DRAFT_885853</name>
</gene>
<dbReference type="RefSeq" id="XP_060326031.1">
    <property type="nucleotide sequence ID" value="XM_060483873.1"/>
</dbReference>
<name>A0AA39JQD6_ARMTA</name>
<accession>A0AA39JQD6</accession>
<comment type="caution">
    <text evidence="1">The sequence shown here is derived from an EMBL/GenBank/DDBJ whole genome shotgun (WGS) entry which is preliminary data.</text>
</comment>
<dbReference type="EMBL" id="JAUEPS010000045">
    <property type="protein sequence ID" value="KAK0447006.1"/>
    <property type="molecule type" value="Genomic_DNA"/>
</dbReference>
<dbReference type="GeneID" id="85367421"/>
<keyword evidence="2" id="KW-1185">Reference proteome</keyword>
<evidence type="ECO:0000313" key="2">
    <source>
        <dbReference type="Proteomes" id="UP001175211"/>
    </source>
</evidence>
<organism evidence="1 2">
    <name type="scientific">Armillaria tabescens</name>
    <name type="common">Ringless honey mushroom</name>
    <name type="synonym">Agaricus tabescens</name>
    <dbReference type="NCBI Taxonomy" id="1929756"/>
    <lineage>
        <taxon>Eukaryota</taxon>
        <taxon>Fungi</taxon>
        <taxon>Dikarya</taxon>
        <taxon>Basidiomycota</taxon>
        <taxon>Agaricomycotina</taxon>
        <taxon>Agaricomycetes</taxon>
        <taxon>Agaricomycetidae</taxon>
        <taxon>Agaricales</taxon>
        <taxon>Marasmiineae</taxon>
        <taxon>Physalacriaceae</taxon>
        <taxon>Desarmillaria</taxon>
    </lineage>
</organism>